<dbReference type="PANTHER" id="PTHR34847">
    <property type="entry name" value="NODULATION PROTEIN U"/>
    <property type="match status" value="1"/>
</dbReference>
<accession>A0A080M5A3</accession>
<dbReference type="PANTHER" id="PTHR34847:SF1">
    <property type="entry name" value="NODULATION PROTEIN U"/>
    <property type="match status" value="1"/>
</dbReference>
<dbReference type="Pfam" id="PF16861">
    <property type="entry name" value="Carbam_trans_C"/>
    <property type="match status" value="1"/>
</dbReference>
<proteinExistence type="inferred from homology"/>
<evidence type="ECO:0000313" key="4">
    <source>
        <dbReference type="EMBL" id="KFB76497.1"/>
    </source>
</evidence>
<protein>
    <submittedName>
        <fullName evidence="4">Carbamoyl transferase, NodU family</fullName>
    </submittedName>
</protein>
<feature type="domain" description="Carbamoyltransferase" evidence="2">
    <location>
        <begin position="254"/>
        <end position="326"/>
    </location>
</feature>
<feature type="domain" description="Carbamoyltransferase C-terminal" evidence="3">
    <location>
        <begin position="387"/>
        <end position="553"/>
    </location>
</feature>
<evidence type="ECO:0000256" key="1">
    <source>
        <dbReference type="ARBA" id="ARBA00006129"/>
    </source>
</evidence>
<dbReference type="Gene3D" id="3.30.420.40">
    <property type="match status" value="2"/>
</dbReference>
<dbReference type="InterPro" id="IPR038152">
    <property type="entry name" value="Carbam_trans_C_sf"/>
</dbReference>
<reference evidence="4" key="1">
    <citation type="submission" date="2014-02" db="EMBL/GenBank/DDBJ databases">
        <title>Expanding our view of genomic diversity in Candidatus Accumulibacter clades.</title>
        <authorList>
            <person name="Skennerton C.T."/>
            <person name="Barr J.J."/>
            <person name="Slater F.R."/>
            <person name="Bond P.L."/>
            <person name="Tyson G.W."/>
        </authorList>
    </citation>
    <scope>NUCLEOTIDE SEQUENCE [LARGE SCALE GENOMIC DNA]</scope>
</reference>
<dbReference type="SUPFAM" id="SSF53067">
    <property type="entry name" value="Actin-like ATPase domain"/>
    <property type="match status" value="1"/>
</dbReference>
<comment type="caution">
    <text evidence="4">The sequence shown here is derived from an EMBL/GenBank/DDBJ whole genome shotgun (WGS) entry which is preliminary data.</text>
</comment>
<gene>
    <name evidence="4" type="ORF">AW06_002407</name>
</gene>
<keyword evidence="4" id="KW-0808">Transferase</keyword>
<dbReference type="Proteomes" id="UP000021315">
    <property type="component" value="Unassembled WGS sequence"/>
</dbReference>
<dbReference type="STRING" id="1453999.AW06_002407"/>
<dbReference type="CDD" id="cd24033">
    <property type="entry name" value="ASKHA_NBD_NodU_CmcH-like_N"/>
    <property type="match status" value="1"/>
</dbReference>
<dbReference type="InterPro" id="IPR043129">
    <property type="entry name" value="ATPase_NBD"/>
</dbReference>
<dbReference type="RefSeq" id="WP_034949489.1">
    <property type="nucleotide sequence ID" value="NZ_JDST02000053.1"/>
</dbReference>
<evidence type="ECO:0000259" key="3">
    <source>
        <dbReference type="Pfam" id="PF16861"/>
    </source>
</evidence>
<sequence>MITASRTILGLYHGYNANACVLIDGQPVVVVEKERHSRVRHAYGSSPECVQDSLHRAGLSIADVDCVAFCGASDIDTDYGYDVPVSADARTRFPATLGTRLLSSECFRETSLRVLDRVLPAVIVEHHVAHGACAFYTSGFQESLVLAFDGLGDFGRSCLIMRGERTQLDCLESVPLRIGLAFRKAGTYLYRLHGGKGFDAAGKLMALAAFGEPRYLAAARLFLDHVDRSTGGRDWLLPEMGNLRPGALSDLDSQRARDFAASLQAVASAATLALLRRHVLPGDHLCLTGGCALNVIINRDLLRELPLAALYVPPCPHDGGLGLGAGLYLRSHIEGRQSNIDGLDPFLGLTDLDTVRRSELPLLANDGLPAMTIADLGRECQVEAAVRLLVQGEVIGWCHGRPELGPRALGNRSFLADPARDWMCAHLNKRIKHREPFRPYGLSLREENVPRVLDTAVRSPYMMIAGTLRERWRSALPAVVHVDGTTRLHTVSRRANPLFWELLAAFEAASGVPGLLNTSYNLPGEPIAETVTDCLRVFCDTPIRHLFVGGQQLSKC</sequence>
<dbReference type="AlphaFoldDB" id="A0A080M5A3"/>
<dbReference type="EMBL" id="JDST02000053">
    <property type="protein sequence ID" value="KFB76497.1"/>
    <property type="molecule type" value="Genomic_DNA"/>
</dbReference>
<dbReference type="InterPro" id="IPR003696">
    <property type="entry name" value="Carbtransf_dom"/>
</dbReference>
<keyword evidence="5" id="KW-1185">Reference proteome</keyword>
<dbReference type="GO" id="GO:0016740">
    <property type="term" value="F:transferase activity"/>
    <property type="evidence" value="ECO:0007669"/>
    <property type="project" value="UniProtKB-KW"/>
</dbReference>
<dbReference type="InterPro" id="IPR051338">
    <property type="entry name" value="NodU/CmcH_Carbamoyltrnsfr"/>
</dbReference>
<evidence type="ECO:0000313" key="5">
    <source>
        <dbReference type="Proteomes" id="UP000021315"/>
    </source>
</evidence>
<evidence type="ECO:0000259" key="2">
    <source>
        <dbReference type="Pfam" id="PF02543"/>
    </source>
</evidence>
<name>A0A080M5A3_9PROT</name>
<feature type="domain" description="Carbamoyltransferase" evidence="2">
    <location>
        <begin position="9"/>
        <end position="215"/>
    </location>
</feature>
<dbReference type="Pfam" id="PF02543">
    <property type="entry name" value="Carbam_trans_N"/>
    <property type="match status" value="2"/>
</dbReference>
<comment type="similarity">
    <text evidence="1">Belongs to the NodU/CmcH family.</text>
</comment>
<organism evidence="4 5">
    <name type="scientific">Candidatus Accumulibacter cognatus</name>
    <dbReference type="NCBI Taxonomy" id="2954383"/>
    <lineage>
        <taxon>Bacteria</taxon>
        <taxon>Pseudomonadati</taxon>
        <taxon>Pseudomonadota</taxon>
        <taxon>Betaproteobacteria</taxon>
        <taxon>Candidatus Accumulibacter</taxon>
    </lineage>
</organism>
<dbReference type="Gene3D" id="3.90.870.20">
    <property type="entry name" value="Carbamoyltransferase, C-terminal domain"/>
    <property type="match status" value="1"/>
</dbReference>
<dbReference type="InterPro" id="IPR031730">
    <property type="entry name" value="Carbam_trans_C"/>
</dbReference>